<organism evidence="2 3">
    <name type="scientific">Setomelanomma holmii</name>
    <dbReference type="NCBI Taxonomy" id="210430"/>
    <lineage>
        <taxon>Eukaryota</taxon>
        <taxon>Fungi</taxon>
        <taxon>Dikarya</taxon>
        <taxon>Ascomycota</taxon>
        <taxon>Pezizomycotina</taxon>
        <taxon>Dothideomycetes</taxon>
        <taxon>Pleosporomycetidae</taxon>
        <taxon>Pleosporales</taxon>
        <taxon>Pleosporineae</taxon>
        <taxon>Phaeosphaeriaceae</taxon>
        <taxon>Setomelanomma</taxon>
    </lineage>
</organism>
<gene>
    <name evidence="2" type="ORF">EK21DRAFT_101774</name>
</gene>
<dbReference type="Proteomes" id="UP000799777">
    <property type="component" value="Unassembled WGS sequence"/>
</dbReference>
<accession>A0A9P4H6N9</accession>
<reference evidence="2" key="1">
    <citation type="journal article" date="2020" name="Stud. Mycol.">
        <title>101 Dothideomycetes genomes: a test case for predicting lifestyles and emergence of pathogens.</title>
        <authorList>
            <person name="Haridas S."/>
            <person name="Albert R."/>
            <person name="Binder M."/>
            <person name="Bloem J."/>
            <person name="Labutti K."/>
            <person name="Salamov A."/>
            <person name="Andreopoulos B."/>
            <person name="Baker S."/>
            <person name="Barry K."/>
            <person name="Bills G."/>
            <person name="Bluhm B."/>
            <person name="Cannon C."/>
            <person name="Castanera R."/>
            <person name="Culley D."/>
            <person name="Daum C."/>
            <person name="Ezra D."/>
            <person name="Gonzalez J."/>
            <person name="Henrissat B."/>
            <person name="Kuo A."/>
            <person name="Liang C."/>
            <person name="Lipzen A."/>
            <person name="Lutzoni F."/>
            <person name="Magnuson J."/>
            <person name="Mondo S."/>
            <person name="Nolan M."/>
            <person name="Ohm R."/>
            <person name="Pangilinan J."/>
            <person name="Park H.-J."/>
            <person name="Ramirez L."/>
            <person name="Alfaro M."/>
            <person name="Sun H."/>
            <person name="Tritt A."/>
            <person name="Yoshinaga Y."/>
            <person name="Zwiers L.-H."/>
            <person name="Turgeon B."/>
            <person name="Goodwin S."/>
            <person name="Spatafora J."/>
            <person name="Crous P."/>
            <person name="Grigoriev I."/>
        </authorList>
    </citation>
    <scope>NUCLEOTIDE SEQUENCE</scope>
    <source>
        <strain evidence="2">CBS 110217</strain>
    </source>
</reference>
<name>A0A9P4H6N9_9PLEO</name>
<protein>
    <submittedName>
        <fullName evidence="2">Beta-lactamase</fullName>
    </submittedName>
</protein>
<evidence type="ECO:0000313" key="2">
    <source>
        <dbReference type="EMBL" id="KAF2028609.1"/>
    </source>
</evidence>
<dbReference type="InterPro" id="IPR052907">
    <property type="entry name" value="Beta-lactamase/esterase"/>
</dbReference>
<sequence>MPRVQGNCDDRFKNAKKLLQQYIDSGGYANTKRTRPWDENTITNVWSTSKTVASLAALMLISRGILEPNEKVSKYWPEFAANRKENIEVRHILLHTSGVSGWEKDGTLEDSYDVPKATALLAEQAPFWTPGTASGYHSLALGHLISALTQRATGKSLKQFIAEEIAGPLDADFQLGAAEKDWPRVAEIIPPPSRGPPAAMDPSSVPIRSMANPLVKAEIAGNEGWRRAEVGAANGHGNARSIARMLSAVSLGGEVDGKRLLSPETIGMIFQEQARGTDLVVGENLNHGIGHGLNTRGTDLAQLPEGKICLWRGWGGSMVIMDVERKVTVAYVMNKIEKVGLGNARTKVYIKAAYDALNAM</sequence>
<dbReference type="SUPFAM" id="SSF56601">
    <property type="entry name" value="beta-lactamase/transpeptidase-like"/>
    <property type="match status" value="1"/>
</dbReference>
<dbReference type="Gene3D" id="3.40.710.10">
    <property type="entry name" value="DD-peptidase/beta-lactamase superfamily"/>
    <property type="match status" value="1"/>
</dbReference>
<evidence type="ECO:0000313" key="3">
    <source>
        <dbReference type="Proteomes" id="UP000799777"/>
    </source>
</evidence>
<comment type="caution">
    <text evidence="2">The sequence shown here is derived from an EMBL/GenBank/DDBJ whole genome shotgun (WGS) entry which is preliminary data.</text>
</comment>
<dbReference type="PANTHER" id="PTHR43319:SF3">
    <property type="entry name" value="BETA-LACTAMASE-RELATED DOMAIN-CONTAINING PROTEIN"/>
    <property type="match status" value="1"/>
</dbReference>
<keyword evidence="3" id="KW-1185">Reference proteome</keyword>
<dbReference type="EMBL" id="ML978211">
    <property type="protein sequence ID" value="KAF2028609.1"/>
    <property type="molecule type" value="Genomic_DNA"/>
</dbReference>
<evidence type="ECO:0000259" key="1">
    <source>
        <dbReference type="Pfam" id="PF00144"/>
    </source>
</evidence>
<dbReference type="InterPro" id="IPR012338">
    <property type="entry name" value="Beta-lactam/transpept-like"/>
</dbReference>
<feature type="domain" description="Beta-lactamase-related" evidence="1">
    <location>
        <begin position="25"/>
        <end position="337"/>
    </location>
</feature>
<dbReference type="Pfam" id="PF00144">
    <property type="entry name" value="Beta-lactamase"/>
    <property type="match status" value="1"/>
</dbReference>
<dbReference type="PANTHER" id="PTHR43319">
    <property type="entry name" value="BETA-LACTAMASE-RELATED"/>
    <property type="match status" value="1"/>
</dbReference>
<dbReference type="AlphaFoldDB" id="A0A9P4H6N9"/>
<dbReference type="OrthoDB" id="5946976at2759"/>
<dbReference type="InterPro" id="IPR001466">
    <property type="entry name" value="Beta-lactam-related"/>
</dbReference>
<proteinExistence type="predicted"/>